<dbReference type="KEGG" id="hanx:ABSL23_15660"/>
<gene>
    <name evidence="1" type="ORF">ABSL23_15660</name>
</gene>
<dbReference type="RefSeq" id="WP_353635482.1">
    <property type="nucleotide sequence ID" value="NZ_CP159205.1"/>
</dbReference>
<accession>A0AAU8CGE0</accession>
<dbReference type="AlphaFoldDB" id="A0AAU8CGE0"/>
<reference evidence="1" key="1">
    <citation type="submission" date="2024-06" db="EMBL/GenBank/DDBJ databases">
        <title>Genome Sequence of an extremely halophilic archaeon isolated from Permian era halite, Salado Formation, Carlsbad, New Mexico: Halobacterium sp. strain NMX12-1.</title>
        <authorList>
            <person name="Sotoa L."/>
            <person name="DasSarma P."/>
            <person name="Anton B.P."/>
            <person name="Vincze T."/>
            <person name="Verma I."/>
            <person name="Eralp B."/>
            <person name="Powers D.W."/>
            <person name="Dozier B.L."/>
            <person name="Roberts R.J."/>
            <person name="DasSarma S."/>
        </authorList>
    </citation>
    <scope>NUCLEOTIDE SEQUENCE</scope>
    <source>
        <strain evidence="1">NMX12-1</strain>
        <plasmid evidence="1">pNMX12-1_211</plasmid>
    </source>
</reference>
<geneLocation type="plasmid" evidence="1">
    <name>pNMX12-1_211</name>
</geneLocation>
<evidence type="ECO:0008006" key="2">
    <source>
        <dbReference type="Google" id="ProtNLM"/>
    </source>
</evidence>
<keyword evidence="1" id="KW-0614">Plasmid</keyword>
<protein>
    <recommendedName>
        <fullName evidence="2">IS6 family transposase</fullName>
    </recommendedName>
</protein>
<name>A0AAU8CGE0_9EURY</name>
<sequence length="44" mass="5207">MTVAFEKELRKDYIQPEQLADVCENHGISQYSFDCEEMAFKPQH</sequence>
<organism evidence="1">
    <name type="scientific">Halobacterium sp. NMX12-1</name>
    <dbReference type="NCBI Taxonomy" id="3166650"/>
    <lineage>
        <taxon>Archaea</taxon>
        <taxon>Methanobacteriati</taxon>
        <taxon>Methanobacteriota</taxon>
        <taxon>Stenosarchaea group</taxon>
        <taxon>Halobacteria</taxon>
        <taxon>Halobacteriales</taxon>
        <taxon>Halobacteriaceae</taxon>
        <taxon>Halobacterium</taxon>
    </lineage>
</organism>
<evidence type="ECO:0000313" key="1">
    <source>
        <dbReference type="EMBL" id="XCF18162.1"/>
    </source>
</evidence>
<proteinExistence type="predicted"/>
<dbReference type="GeneID" id="91110616"/>
<dbReference type="EMBL" id="CP159205">
    <property type="protein sequence ID" value="XCF18162.1"/>
    <property type="molecule type" value="Genomic_DNA"/>
</dbReference>